<name>A0A9X0SPQ9_BACCE</name>
<proteinExistence type="predicted"/>
<dbReference type="GO" id="GO:0003677">
    <property type="term" value="F:DNA binding"/>
    <property type="evidence" value="ECO:0007669"/>
    <property type="project" value="InterPro"/>
</dbReference>
<feature type="coiled-coil region" evidence="1">
    <location>
        <begin position="34"/>
        <end position="61"/>
    </location>
</feature>
<evidence type="ECO:0000313" key="3">
    <source>
        <dbReference type="EMBL" id="KXY51467.1"/>
    </source>
</evidence>
<accession>A0A9X0SPQ9</accession>
<dbReference type="InterPro" id="IPR001387">
    <property type="entry name" value="Cro/C1-type_HTH"/>
</dbReference>
<dbReference type="PROSITE" id="PS50943">
    <property type="entry name" value="HTH_CROC1"/>
    <property type="match status" value="1"/>
</dbReference>
<dbReference type="Pfam" id="PF13560">
    <property type="entry name" value="HTH_31"/>
    <property type="match status" value="1"/>
</dbReference>
<evidence type="ECO:0000256" key="1">
    <source>
        <dbReference type="SAM" id="Coils"/>
    </source>
</evidence>
<dbReference type="Gene3D" id="1.10.260.40">
    <property type="entry name" value="lambda repressor-like DNA-binding domains"/>
    <property type="match status" value="1"/>
</dbReference>
<dbReference type="Proteomes" id="UP000075476">
    <property type="component" value="Unassembled WGS sequence"/>
</dbReference>
<dbReference type="AlphaFoldDB" id="A0A9X0SPQ9"/>
<dbReference type="SMART" id="SM00530">
    <property type="entry name" value="HTH_XRE"/>
    <property type="match status" value="1"/>
</dbReference>
<comment type="caution">
    <text evidence="3">The sequence shown here is derived from an EMBL/GenBank/DDBJ whole genome shotgun (WGS) entry which is preliminary data.</text>
</comment>
<dbReference type="RefSeq" id="WP_061662797.1">
    <property type="nucleotide sequence ID" value="NZ_LOMO01000001.1"/>
</dbReference>
<gene>
    <name evidence="3" type="ORF">AT268_33905</name>
</gene>
<dbReference type="SUPFAM" id="SSF47413">
    <property type="entry name" value="lambda repressor-like DNA-binding domains"/>
    <property type="match status" value="1"/>
</dbReference>
<dbReference type="InterPro" id="IPR010982">
    <property type="entry name" value="Lambda_DNA-bd_dom_sf"/>
</dbReference>
<feature type="domain" description="HTH cro/C1-type" evidence="2">
    <location>
        <begin position="184"/>
        <end position="239"/>
    </location>
</feature>
<keyword evidence="1" id="KW-0175">Coiled coil</keyword>
<dbReference type="EMBL" id="LOMO01000001">
    <property type="protein sequence ID" value="KXY51467.1"/>
    <property type="molecule type" value="Genomic_DNA"/>
</dbReference>
<dbReference type="CDD" id="cd00093">
    <property type="entry name" value="HTH_XRE"/>
    <property type="match status" value="1"/>
</dbReference>
<organism evidence="3 4">
    <name type="scientific">Bacillus cereus</name>
    <dbReference type="NCBI Taxonomy" id="1396"/>
    <lineage>
        <taxon>Bacteria</taxon>
        <taxon>Bacillati</taxon>
        <taxon>Bacillota</taxon>
        <taxon>Bacilli</taxon>
        <taxon>Bacillales</taxon>
        <taxon>Bacillaceae</taxon>
        <taxon>Bacillus</taxon>
        <taxon>Bacillus cereus group</taxon>
    </lineage>
</organism>
<reference evidence="3 4" key="1">
    <citation type="submission" date="2015-12" db="EMBL/GenBank/DDBJ databases">
        <title>Bacillus cereus Group isolate.</title>
        <authorList>
            <person name="Kovac J."/>
        </authorList>
    </citation>
    <scope>NUCLEOTIDE SEQUENCE [LARGE SCALE GENOMIC DNA]</scope>
    <source>
        <strain evidence="3 4">FSL K6-0073</strain>
    </source>
</reference>
<sequence length="317" mass="36941">MAIQDQWKELNNEIQNDENHILKDIVETINDSLRDPKEEDVQSLNDKFDEIEEELKKLYKKTKYSQVEKTIKTYINDIRDTVYRKKGIKLSKWDAFVLEAKRYNWECVLELIDLVNIIDNSSDEKVEDYVKRFEQKYKEDVMPFIERNLSPFNKDLVKREFNKKQKGYANLTKKNDQENFGALLKHLRLSKGYALEDVGRLSGVSASYIHLLEKGQRQSPTLETVEKLAEGLEVPVQYFFKNRGQGNGANDTAMTGFAEMVILQNFTLNGKKASKKQKEAIVSLFNGIMKAEWTPETKLAESMELIQKIEEFISLMD</sequence>
<protein>
    <recommendedName>
        <fullName evidence="2">HTH cro/C1-type domain-containing protein</fullName>
    </recommendedName>
</protein>
<evidence type="ECO:0000313" key="4">
    <source>
        <dbReference type="Proteomes" id="UP000075476"/>
    </source>
</evidence>
<evidence type="ECO:0000259" key="2">
    <source>
        <dbReference type="PROSITE" id="PS50943"/>
    </source>
</evidence>